<accession>A0A6M5Z215</accession>
<protein>
    <recommendedName>
        <fullName evidence="6">3-deoxy-manno-octulosonate cytidylyltransferase</fullName>
        <ecNumber evidence="6">2.7.7.38</ecNumber>
    </recommendedName>
    <alternativeName>
        <fullName evidence="6">CMP-2-keto-3-deoxyoctulosonic acid synthase</fullName>
        <shortName evidence="6">CKS</shortName>
        <shortName evidence="6">CMP-KDO synthase</shortName>
    </alternativeName>
</protein>
<evidence type="ECO:0000256" key="6">
    <source>
        <dbReference type="HAMAP-Rule" id="MF_00057"/>
    </source>
</evidence>
<dbReference type="Pfam" id="PF02348">
    <property type="entry name" value="CTP_transf_3"/>
    <property type="match status" value="1"/>
</dbReference>
<dbReference type="GO" id="GO:0016020">
    <property type="term" value="C:membrane"/>
    <property type="evidence" value="ECO:0007669"/>
    <property type="project" value="UniProtKB-SubCell"/>
</dbReference>
<keyword evidence="9" id="KW-1185">Reference proteome</keyword>
<dbReference type="NCBIfam" id="NF003950">
    <property type="entry name" value="PRK05450.1-3"/>
    <property type="match status" value="1"/>
</dbReference>
<dbReference type="PANTHER" id="PTHR42866">
    <property type="entry name" value="3-DEOXY-MANNO-OCTULOSONATE CYTIDYLYLTRANSFERASE"/>
    <property type="match status" value="1"/>
</dbReference>
<evidence type="ECO:0000256" key="4">
    <source>
        <dbReference type="ARBA" id="ARBA00022695"/>
    </source>
</evidence>
<dbReference type="HAMAP" id="MF_00057">
    <property type="entry name" value="KdsB"/>
    <property type="match status" value="1"/>
</dbReference>
<dbReference type="InterPro" id="IPR029044">
    <property type="entry name" value="Nucleotide-diphossugar_trans"/>
</dbReference>
<dbReference type="InterPro" id="IPR003329">
    <property type="entry name" value="Cytidylyl_trans"/>
</dbReference>
<dbReference type="FunFam" id="3.90.550.10:FF:000011">
    <property type="entry name" value="3-deoxy-manno-octulosonate cytidylyltransferase"/>
    <property type="match status" value="1"/>
</dbReference>
<dbReference type="Gene3D" id="3.90.550.10">
    <property type="entry name" value="Spore Coat Polysaccharide Biosynthesis Protein SpsA, Chain A"/>
    <property type="match status" value="1"/>
</dbReference>
<evidence type="ECO:0000256" key="1">
    <source>
        <dbReference type="ARBA" id="ARBA00004370"/>
    </source>
</evidence>
<dbReference type="GO" id="GO:0005829">
    <property type="term" value="C:cytosol"/>
    <property type="evidence" value="ECO:0007669"/>
    <property type="project" value="TreeGrafter"/>
</dbReference>
<dbReference type="UniPathway" id="UPA00358">
    <property type="reaction ID" value="UER00476"/>
</dbReference>
<dbReference type="InterPro" id="IPR020827">
    <property type="entry name" value="Asparaginase/glutaminase_AS1"/>
</dbReference>
<dbReference type="InterPro" id="IPR004528">
    <property type="entry name" value="KdsB"/>
</dbReference>
<dbReference type="EC" id="2.7.7.38" evidence="6"/>
<gene>
    <name evidence="6" type="primary">kdsB</name>
    <name evidence="8" type="ORF">FTUN_7863</name>
</gene>
<name>A0A6M5Z215_9BACT</name>
<dbReference type="EMBL" id="CP053452">
    <property type="protein sequence ID" value="QJX00239.1"/>
    <property type="molecule type" value="Genomic_DNA"/>
</dbReference>
<proteinExistence type="inferred from homology"/>
<organism evidence="8 9">
    <name type="scientific">Frigoriglobus tundricola</name>
    <dbReference type="NCBI Taxonomy" id="2774151"/>
    <lineage>
        <taxon>Bacteria</taxon>
        <taxon>Pseudomonadati</taxon>
        <taxon>Planctomycetota</taxon>
        <taxon>Planctomycetia</taxon>
        <taxon>Gemmatales</taxon>
        <taxon>Gemmataceae</taxon>
        <taxon>Frigoriglobus</taxon>
    </lineage>
</organism>
<dbReference type="NCBIfam" id="NF009905">
    <property type="entry name" value="PRK13368.1"/>
    <property type="match status" value="1"/>
</dbReference>
<feature type="active site" evidence="7">
    <location>
        <position position="217"/>
    </location>
</feature>
<comment type="pathway">
    <text evidence="6">Nucleotide-sugar biosynthesis; CMP-3-deoxy-D-manno-octulosonate biosynthesis; CMP-3-deoxy-D-manno-octulosonate from 3-deoxy-D-manno-octulosonate and CTP: step 1/1.</text>
</comment>
<evidence type="ECO:0000256" key="5">
    <source>
        <dbReference type="ARBA" id="ARBA00022985"/>
    </source>
</evidence>
<comment type="catalytic activity">
    <reaction evidence="6">
        <text>3-deoxy-alpha-D-manno-oct-2-ulosonate + CTP = CMP-3-deoxy-beta-D-manno-octulosonate + diphosphate</text>
        <dbReference type="Rhea" id="RHEA:23448"/>
        <dbReference type="ChEBI" id="CHEBI:33019"/>
        <dbReference type="ChEBI" id="CHEBI:37563"/>
        <dbReference type="ChEBI" id="CHEBI:85986"/>
        <dbReference type="ChEBI" id="CHEBI:85987"/>
        <dbReference type="EC" id="2.7.7.38"/>
    </reaction>
</comment>
<dbReference type="GO" id="GO:0033468">
    <property type="term" value="P:CMP-keto-3-deoxy-D-manno-octulosonic acid biosynthetic process"/>
    <property type="evidence" value="ECO:0007669"/>
    <property type="project" value="UniProtKB-UniRule"/>
</dbReference>
<dbReference type="NCBIfam" id="NF003952">
    <property type="entry name" value="PRK05450.1-5"/>
    <property type="match status" value="1"/>
</dbReference>
<dbReference type="Proteomes" id="UP000503447">
    <property type="component" value="Chromosome"/>
</dbReference>
<evidence type="ECO:0000256" key="3">
    <source>
        <dbReference type="ARBA" id="ARBA00022679"/>
    </source>
</evidence>
<sequence length="258" mass="28273">MRVAIVIPARFASSRLPGKPLLRETGKYLIQHVYERARDAQCASEVLVATDDERIFAAVRQFGGHAVMTRADHVSGTDRVAEVAAQLDTDVVINVQGDEPQLDPAAIDLLAGLMRDPASDMATLAVPIPDADSYYSPNVVKVVCDDRDRALYFSRSPIPMVRDGVPDFAKRPARFLQHLGVYAYRRQFLLRIAGAPPHPLEQSEKLEQLRVLGTGGTIAVGRVARAHRGVDTPADYAEFVRWYREGGEGGANGTRRAA</sequence>
<comment type="similarity">
    <text evidence="6">Belongs to the KdsB family.</text>
</comment>
<keyword evidence="6" id="KW-0963">Cytoplasm</keyword>
<dbReference type="RefSeq" id="WP_171475036.1">
    <property type="nucleotide sequence ID" value="NZ_CP053452.2"/>
</dbReference>
<evidence type="ECO:0000256" key="7">
    <source>
        <dbReference type="PROSITE-ProRule" id="PRU10099"/>
    </source>
</evidence>
<evidence type="ECO:0000256" key="2">
    <source>
        <dbReference type="ARBA" id="ARBA00010518"/>
    </source>
</evidence>
<evidence type="ECO:0000313" key="8">
    <source>
        <dbReference type="EMBL" id="QJX00239.1"/>
    </source>
</evidence>
<dbReference type="PANTHER" id="PTHR42866:SF2">
    <property type="entry name" value="3-DEOXY-MANNO-OCTULOSONATE CYTIDYLYLTRANSFERASE, MITOCHONDRIAL"/>
    <property type="match status" value="1"/>
</dbReference>
<reference evidence="9" key="1">
    <citation type="submission" date="2020-05" db="EMBL/GenBank/DDBJ databases">
        <title>Frigoriglobus tundricola gen. nov., sp. nov., a psychrotolerant cellulolytic planctomycete of the family Gemmataceae with two divergent copies of 16S rRNA gene.</title>
        <authorList>
            <person name="Kulichevskaya I.S."/>
            <person name="Ivanova A.A."/>
            <person name="Naumoff D.G."/>
            <person name="Beletsky A.V."/>
            <person name="Rijpstra W.I.C."/>
            <person name="Sinninghe Damste J.S."/>
            <person name="Mardanov A.V."/>
            <person name="Ravin N.V."/>
            <person name="Dedysh S.N."/>
        </authorList>
    </citation>
    <scope>NUCLEOTIDE SEQUENCE [LARGE SCALE GENOMIC DNA]</scope>
    <source>
        <strain evidence="9">PL17</strain>
    </source>
</reference>
<comment type="function">
    <text evidence="6">Activates KDO (a required 8-carbon sugar) for incorporation into bacterial lipopolysaccharide in Gram-negative bacteria.</text>
</comment>
<dbReference type="PROSITE" id="PS00144">
    <property type="entry name" value="ASN_GLN_ASE_1"/>
    <property type="match status" value="1"/>
</dbReference>
<comment type="similarity">
    <text evidence="2">Belongs to the asparaginase 1 family.</text>
</comment>
<dbReference type="KEGG" id="ftj:FTUN_7863"/>
<dbReference type="NCBIfam" id="TIGR00466">
    <property type="entry name" value="kdsB"/>
    <property type="match status" value="1"/>
</dbReference>
<dbReference type="GO" id="GO:0008690">
    <property type="term" value="F:3-deoxy-manno-octulosonate cytidylyltransferase activity"/>
    <property type="evidence" value="ECO:0007669"/>
    <property type="project" value="UniProtKB-UniRule"/>
</dbReference>
<keyword evidence="4 6" id="KW-0548">Nucleotidyltransferase</keyword>
<keyword evidence="3 6" id="KW-0808">Transferase</keyword>
<keyword evidence="5 6" id="KW-0448">Lipopolysaccharide biosynthesis</keyword>
<evidence type="ECO:0000313" key="9">
    <source>
        <dbReference type="Proteomes" id="UP000503447"/>
    </source>
</evidence>
<dbReference type="AlphaFoldDB" id="A0A6M5Z215"/>
<dbReference type="GO" id="GO:0006520">
    <property type="term" value="P:amino acid metabolic process"/>
    <property type="evidence" value="ECO:0007669"/>
    <property type="project" value="InterPro"/>
</dbReference>
<dbReference type="GO" id="GO:0009103">
    <property type="term" value="P:lipopolysaccharide biosynthetic process"/>
    <property type="evidence" value="ECO:0007669"/>
    <property type="project" value="UniProtKB-UniRule"/>
</dbReference>
<dbReference type="CDD" id="cd02517">
    <property type="entry name" value="CMP-KDO-Synthetase"/>
    <property type="match status" value="1"/>
</dbReference>
<comment type="subcellular location">
    <subcellularLocation>
        <location evidence="6">Cytoplasm</location>
    </subcellularLocation>
    <subcellularLocation>
        <location evidence="1">Membrane</location>
    </subcellularLocation>
</comment>
<dbReference type="SUPFAM" id="SSF53448">
    <property type="entry name" value="Nucleotide-diphospho-sugar transferases"/>
    <property type="match status" value="1"/>
</dbReference>